<evidence type="ECO:0000259" key="2">
    <source>
        <dbReference type="Pfam" id="PF11702"/>
    </source>
</evidence>
<feature type="compositionally biased region" description="Low complexity" evidence="1">
    <location>
        <begin position="733"/>
        <end position="744"/>
    </location>
</feature>
<feature type="compositionally biased region" description="Basic and acidic residues" evidence="1">
    <location>
        <begin position="168"/>
        <end position="180"/>
    </location>
</feature>
<feature type="compositionally biased region" description="Low complexity" evidence="1">
    <location>
        <begin position="338"/>
        <end position="365"/>
    </location>
</feature>
<dbReference type="GO" id="GO:0006808">
    <property type="term" value="P:regulation of nitrogen utilization"/>
    <property type="evidence" value="ECO:0007669"/>
    <property type="project" value="TreeGrafter"/>
</dbReference>
<dbReference type="InterPro" id="IPR021711">
    <property type="entry name" value="DUF3295"/>
</dbReference>
<feature type="compositionally biased region" description="Acidic residues" evidence="1">
    <location>
        <begin position="136"/>
        <end position="150"/>
    </location>
</feature>
<feature type="compositionally biased region" description="Gly residues" evidence="1">
    <location>
        <begin position="92"/>
        <end position="108"/>
    </location>
</feature>
<feature type="compositionally biased region" description="Low complexity" evidence="1">
    <location>
        <begin position="455"/>
        <end position="468"/>
    </location>
</feature>
<feature type="region of interest" description="Disordered" evidence="1">
    <location>
        <begin position="311"/>
        <end position="411"/>
    </location>
</feature>
<feature type="region of interest" description="Disordered" evidence="1">
    <location>
        <begin position="1"/>
        <end position="289"/>
    </location>
</feature>
<feature type="compositionally biased region" description="Low complexity" evidence="1">
    <location>
        <begin position="71"/>
        <end position="80"/>
    </location>
</feature>
<comment type="caution">
    <text evidence="3">The sequence shown here is derived from an EMBL/GenBank/DDBJ whole genome shotgun (WGS) entry which is preliminary data.</text>
</comment>
<feature type="compositionally biased region" description="Polar residues" evidence="1">
    <location>
        <begin position="696"/>
        <end position="713"/>
    </location>
</feature>
<proteinExistence type="predicted"/>
<feature type="compositionally biased region" description="Gly residues" evidence="1">
    <location>
        <begin position="650"/>
        <end position="660"/>
    </location>
</feature>
<dbReference type="AlphaFoldDB" id="A0AAN6GE55"/>
<dbReference type="GO" id="GO:0000122">
    <property type="term" value="P:negative regulation of transcription by RNA polymerase II"/>
    <property type="evidence" value="ECO:0007669"/>
    <property type="project" value="TreeGrafter"/>
</dbReference>
<evidence type="ECO:0000313" key="3">
    <source>
        <dbReference type="EMBL" id="KAK0533041.1"/>
    </source>
</evidence>
<gene>
    <name evidence="3" type="ORF">OC842_003109</name>
</gene>
<dbReference type="PANTHER" id="PTHR28014">
    <property type="entry name" value="NEGATIVE REGULATOR OF RAS-CAMP PATHWAY"/>
    <property type="match status" value="1"/>
</dbReference>
<dbReference type="GO" id="GO:0031930">
    <property type="term" value="P:mitochondria-nucleus signaling pathway"/>
    <property type="evidence" value="ECO:0007669"/>
    <property type="project" value="TreeGrafter"/>
</dbReference>
<evidence type="ECO:0000313" key="4">
    <source>
        <dbReference type="Proteomes" id="UP001176521"/>
    </source>
</evidence>
<dbReference type="GO" id="GO:0005737">
    <property type="term" value="C:cytoplasm"/>
    <property type="evidence" value="ECO:0007669"/>
    <property type="project" value="TreeGrafter"/>
</dbReference>
<feature type="region of interest" description="Disordered" evidence="1">
    <location>
        <begin position="435"/>
        <end position="524"/>
    </location>
</feature>
<reference evidence="3" key="1">
    <citation type="journal article" date="2023" name="PhytoFront">
        <title>Draft Genome Resources of Seven Strains of Tilletia horrida, Causal Agent of Kernel Smut of Rice.</title>
        <authorList>
            <person name="Khanal S."/>
            <person name="Antony Babu S."/>
            <person name="Zhou X.G."/>
        </authorList>
    </citation>
    <scope>NUCLEOTIDE SEQUENCE</scope>
    <source>
        <strain evidence="3">TX3</strain>
    </source>
</reference>
<name>A0AAN6GE55_9BASI</name>
<dbReference type="Proteomes" id="UP001176521">
    <property type="component" value="Unassembled WGS sequence"/>
</dbReference>
<dbReference type="Pfam" id="PF11702">
    <property type="entry name" value="DUF3295"/>
    <property type="match status" value="1"/>
</dbReference>
<feature type="compositionally biased region" description="Low complexity" evidence="1">
    <location>
        <begin position="109"/>
        <end position="120"/>
    </location>
</feature>
<feature type="compositionally biased region" description="Polar residues" evidence="1">
    <location>
        <begin position="41"/>
        <end position="68"/>
    </location>
</feature>
<organism evidence="3 4">
    <name type="scientific">Tilletia horrida</name>
    <dbReference type="NCBI Taxonomy" id="155126"/>
    <lineage>
        <taxon>Eukaryota</taxon>
        <taxon>Fungi</taxon>
        <taxon>Dikarya</taxon>
        <taxon>Basidiomycota</taxon>
        <taxon>Ustilaginomycotina</taxon>
        <taxon>Exobasidiomycetes</taxon>
        <taxon>Tilletiales</taxon>
        <taxon>Tilletiaceae</taxon>
        <taxon>Tilletia</taxon>
    </lineage>
</organism>
<dbReference type="InterPro" id="IPR053043">
    <property type="entry name" value="Ras-cAMP_regulatory"/>
</dbReference>
<feature type="compositionally biased region" description="Polar residues" evidence="1">
    <location>
        <begin position="366"/>
        <end position="384"/>
    </location>
</feature>
<accession>A0AAN6GE55</accession>
<dbReference type="EMBL" id="JAPDMQ010000146">
    <property type="protein sequence ID" value="KAK0533041.1"/>
    <property type="molecule type" value="Genomic_DNA"/>
</dbReference>
<feature type="compositionally biased region" description="Acidic residues" evidence="1">
    <location>
        <begin position="188"/>
        <end position="212"/>
    </location>
</feature>
<evidence type="ECO:0000256" key="1">
    <source>
        <dbReference type="SAM" id="MobiDB-lite"/>
    </source>
</evidence>
<keyword evidence="4" id="KW-1185">Reference proteome</keyword>
<feature type="domain" description="DUF3295" evidence="2">
    <location>
        <begin position="583"/>
        <end position="617"/>
    </location>
</feature>
<feature type="compositionally biased region" description="Low complexity" evidence="1">
    <location>
        <begin position="673"/>
        <end position="683"/>
    </location>
</feature>
<sequence length="771" mass="80033">MVGQQRHEAGGGASSGASSSGRTSRHSQHSAGVGAHHRNKSSTALSRASRSGSRTSLASHGRTNSSHRLNAGTAAAAAAGLTMTRTNSSGPAGPGGAAAAGGGGGGAGAKSASSAGSPPRRGIPPPKKPVKFTMGGDDDDEETDSDEWSEDDKSGIKSPQRTDTAAEDAPRIPDSKDKGKGQAQAADEVAEADNDDDGDDDDDAWSSDEPTEEELRREAEAKAAEERERRRKEEEKRQRELFQKVEVPTRSASAADMTQLGRFGMSSLSNGNHRPGAMGPPLGPPQRSLLSNLFNSEQEAQIRAYRLSRMMGSQAEADQVRKAQIAAHASQPHLPQHAQDQARALAQAQAQARARASARASEEQAGSSKVRGQSQGPPRAQSRSRVPAQGSAGERDGPRRSASIISNSGMERGILRPSKSAVALPLLSKLELKSSTSAASGVNAPGSSYLRRTPSDAGSGSVGSGSRSFVEKGQDPILRLEPVAKDEPISESLSNRSLRKGGKGSSLASTNSAPGISGSTASDPSAAAILRSKSAERQESATPMQAPFVAAHRYSSTALNQLDAGQGYGGGPGGYEVMLPPGAIAQTPRTTRRNMLRDELSESVRANLLWERQSRSRRMGSSSAASGVGAAAYFASQQGGQVSRPASTGPGLGNGAGVNGGRPNQSPEGQGPGRLQQGLRPGQKNTVLSGDRLRPLTSSSNSSGAAPAYTTSPTERHPPRPGLGPPGVNQRTNSDNGPSSGGNSSDEDMYSDAARRRHTYDYNNSFHHKGW</sequence>
<feature type="compositionally biased region" description="Polar residues" evidence="1">
    <location>
        <begin position="506"/>
        <end position="523"/>
    </location>
</feature>
<feature type="compositionally biased region" description="Basic and acidic residues" evidence="1">
    <location>
        <begin position="213"/>
        <end position="243"/>
    </location>
</feature>
<protein>
    <recommendedName>
        <fullName evidence="2">DUF3295 domain-containing protein</fullName>
    </recommendedName>
</protein>
<dbReference type="PANTHER" id="PTHR28014:SF1">
    <property type="entry name" value="NEGATIVE REGULATOR OF RAS-CAMP PATHWAY"/>
    <property type="match status" value="1"/>
</dbReference>
<feature type="region of interest" description="Disordered" evidence="1">
    <location>
        <begin position="639"/>
        <end position="771"/>
    </location>
</feature>